<sequence>MGRLATRLDALSLQSGTVGKAEVVSGRLGSGHRARNFSELWADAWRVNADSTLGFLGISATIEIMLPSMLCLAPKTTFGTYCG</sequence>
<organism evidence="1 2">
    <name type="scientific">Trichophyton interdigitale (strain MR816)</name>
    <dbReference type="NCBI Taxonomy" id="1215338"/>
    <lineage>
        <taxon>Eukaryota</taxon>
        <taxon>Fungi</taxon>
        <taxon>Dikarya</taxon>
        <taxon>Ascomycota</taxon>
        <taxon>Pezizomycotina</taxon>
        <taxon>Eurotiomycetes</taxon>
        <taxon>Eurotiomycetidae</taxon>
        <taxon>Onygenales</taxon>
        <taxon>Arthrodermataceae</taxon>
        <taxon>Trichophyton</taxon>
    </lineage>
</organism>
<dbReference type="EMBL" id="AOKY01000025">
    <property type="protein sequence ID" value="KDB27941.1"/>
    <property type="molecule type" value="Genomic_DNA"/>
</dbReference>
<comment type="caution">
    <text evidence="1">The sequence shown here is derived from an EMBL/GenBank/DDBJ whole genome shotgun (WGS) entry which is preliminary data.</text>
</comment>
<reference evidence="1 2" key="1">
    <citation type="submission" date="2014-02" db="EMBL/GenBank/DDBJ databases">
        <title>The Genome Sequence of Trichophyton interdigitale MR816.</title>
        <authorList>
            <consortium name="The Broad Institute Genomics Platform"/>
            <person name="Cuomo C.A."/>
            <person name="White T.C."/>
            <person name="Graser Y."/>
            <person name="Martinez-Rossi N."/>
            <person name="Heitman J."/>
            <person name="Young S.K."/>
            <person name="Zeng Q."/>
            <person name="Gargeya S."/>
            <person name="Abouelleil A."/>
            <person name="Alvarado L."/>
            <person name="Chapman S.B."/>
            <person name="Gainer-Dewar J."/>
            <person name="Goldberg J."/>
            <person name="Griggs A."/>
            <person name="Gujja S."/>
            <person name="Hansen M."/>
            <person name="Howarth C."/>
            <person name="Imamovic A."/>
            <person name="Larimer J."/>
            <person name="Martinez D."/>
            <person name="Murphy C."/>
            <person name="Pearson M.D."/>
            <person name="Persinoti G."/>
            <person name="Poon T."/>
            <person name="Priest M."/>
            <person name="Roberts A.D."/>
            <person name="Saif S."/>
            <person name="Shea T.D."/>
            <person name="Sykes S.N."/>
            <person name="Wortman J."/>
            <person name="Nusbaum C."/>
            <person name="Birren B."/>
        </authorList>
    </citation>
    <scope>NUCLEOTIDE SEQUENCE [LARGE SCALE GENOMIC DNA]</scope>
    <source>
        <strain evidence="1 2">MR816</strain>
    </source>
</reference>
<evidence type="ECO:0000313" key="1">
    <source>
        <dbReference type="EMBL" id="KDB27941.1"/>
    </source>
</evidence>
<accession>A0A059JJ65</accession>
<dbReference type="HOGENOM" id="CLU_2544226_0_0_1"/>
<name>A0A059JJ65_TRIIM</name>
<gene>
    <name evidence="1" type="ORF">H109_00274</name>
</gene>
<proteinExistence type="predicted"/>
<dbReference type="Proteomes" id="UP000024533">
    <property type="component" value="Unassembled WGS sequence"/>
</dbReference>
<protein>
    <submittedName>
        <fullName evidence="1">Uncharacterized protein</fullName>
    </submittedName>
</protein>
<evidence type="ECO:0000313" key="2">
    <source>
        <dbReference type="Proteomes" id="UP000024533"/>
    </source>
</evidence>
<keyword evidence="2" id="KW-1185">Reference proteome</keyword>
<dbReference type="AlphaFoldDB" id="A0A059JJ65"/>